<feature type="domain" description="Flagellar hook-associated protein 2 C-terminal" evidence="7">
    <location>
        <begin position="588"/>
        <end position="661"/>
    </location>
</feature>
<dbReference type="GO" id="GO:0071973">
    <property type="term" value="P:bacterial-type flagellum-dependent cell motility"/>
    <property type="evidence" value="ECO:0007669"/>
    <property type="project" value="TreeGrafter"/>
</dbReference>
<proteinExistence type="inferred from homology"/>
<dbReference type="InterPro" id="IPR010809">
    <property type="entry name" value="FliD_C"/>
</dbReference>
<evidence type="ECO:0000259" key="6">
    <source>
        <dbReference type="Pfam" id="PF02465"/>
    </source>
</evidence>
<dbReference type="AlphaFoldDB" id="A0A8J7FYS0"/>
<evidence type="ECO:0000256" key="3">
    <source>
        <dbReference type="ARBA" id="ARBA00023054"/>
    </source>
</evidence>
<keyword evidence="8" id="KW-0282">Flagellum</keyword>
<evidence type="ECO:0000313" key="9">
    <source>
        <dbReference type="Proteomes" id="UP000604481"/>
    </source>
</evidence>
<dbReference type="PANTHER" id="PTHR30288">
    <property type="entry name" value="FLAGELLAR CAP/ASSEMBLY PROTEIN FLID"/>
    <property type="match status" value="1"/>
</dbReference>
<dbReference type="GO" id="GO:0009421">
    <property type="term" value="C:bacterial-type flagellum filament cap"/>
    <property type="evidence" value="ECO:0007669"/>
    <property type="project" value="InterPro"/>
</dbReference>
<dbReference type="InterPro" id="IPR003481">
    <property type="entry name" value="FliD_N"/>
</dbReference>
<evidence type="ECO:0000256" key="5">
    <source>
        <dbReference type="RuleBase" id="RU362066"/>
    </source>
</evidence>
<evidence type="ECO:0000256" key="2">
    <source>
        <dbReference type="ARBA" id="ARBA00011255"/>
    </source>
</evidence>
<dbReference type="Pfam" id="PF07195">
    <property type="entry name" value="FliD_C"/>
    <property type="match status" value="2"/>
</dbReference>
<dbReference type="GO" id="GO:0005576">
    <property type="term" value="C:extracellular region"/>
    <property type="evidence" value="ECO:0007669"/>
    <property type="project" value="UniProtKB-SubCell"/>
</dbReference>
<keyword evidence="8" id="KW-0969">Cilium</keyword>
<keyword evidence="5" id="KW-0964">Secreted</keyword>
<dbReference type="RefSeq" id="WP_194115345.1">
    <property type="nucleotide sequence ID" value="NZ_JADFUA010000002.1"/>
</dbReference>
<keyword evidence="3" id="KW-0175">Coiled coil</keyword>
<comment type="caution">
    <text evidence="8">The sequence shown here is derived from an EMBL/GenBank/DDBJ whole genome shotgun (WGS) entry which is preliminary data.</text>
</comment>
<dbReference type="GO" id="GO:0007155">
    <property type="term" value="P:cell adhesion"/>
    <property type="evidence" value="ECO:0007669"/>
    <property type="project" value="InterPro"/>
</dbReference>
<feature type="domain" description="Flagellar hook-associated protein 2 N-terminal" evidence="6">
    <location>
        <begin position="10"/>
        <end position="106"/>
    </location>
</feature>
<dbReference type="PANTHER" id="PTHR30288:SF0">
    <property type="entry name" value="FLAGELLAR HOOK-ASSOCIATED PROTEIN 2"/>
    <property type="match status" value="1"/>
</dbReference>
<keyword evidence="4 5" id="KW-0975">Bacterial flagellum</keyword>
<comment type="similarity">
    <text evidence="1 5">Belongs to the FliD family.</text>
</comment>
<comment type="function">
    <text evidence="5">Required for morphogenesis and for the elongation of the flagellar filament by facilitating polymerization of the flagellin monomers at the tip of growing filament. Forms a capping structure, which prevents flagellin subunits (transported through the central channel of the flagellum) from leaking out without polymerization at the distal end.</text>
</comment>
<comment type="subunit">
    <text evidence="2 5">Homopentamer.</text>
</comment>
<dbReference type="GO" id="GO:0009424">
    <property type="term" value="C:bacterial-type flagellum hook"/>
    <property type="evidence" value="ECO:0007669"/>
    <property type="project" value="UniProtKB-UniRule"/>
</dbReference>
<dbReference type="Pfam" id="PF02465">
    <property type="entry name" value="FliD_N"/>
    <property type="match status" value="1"/>
</dbReference>
<dbReference type="EMBL" id="JADFUA010000002">
    <property type="protein sequence ID" value="MBE9608825.1"/>
    <property type="molecule type" value="Genomic_DNA"/>
</dbReference>
<dbReference type="Proteomes" id="UP000604481">
    <property type="component" value="Unassembled WGS sequence"/>
</dbReference>
<evidence type="ECO:0000259" key="7">
    <source>
        <dbReference type="Pfam" id="PF07195"/>
    </source>
</evidence>
<dbReference type="Pfam" id="PF07196">
    <property type="entry name" value="Flagellin_IN"/>
    <property type="match status" value="1"/>
</dbReference>
<name>A0A8J7FYS0_9NEIS</name>
<sequence>MAGAISGSGGIDVNSLVSQLMNAERLPAQKMLVKETSLKAKLSAYGTIKGALGAFQTSLAKLNSQASYQGSTSATTSDDTAVKVAAGAAAQAGKYNIEVTQLATSQKLATSAVFSKLTDEVGTGTLTIDFGTHGTGGFALNPERTSLNITIDASNNSLAGVRDAINKAGAGVTASIVNDGTGYRLALSSTETGSKNAMRITVAETGSAPTNTDNSGLSVLAYDPSATTPAPVPGDPPVPAPVGSMTQNQAAKDAVFKVDGIAITKSSNVVSDAVDGLTLTLLKETTSAAKVEVNKSAASISAPLQAMVKAYNELVKTMRDLTKASTENQKPGQSNDAQVLNGESLPRLIEAELRAVMNQALPYTGGDVKALAQVGISFDRTGVMKLDESKLAAAMAADPDGVTSLFASNGRIDDKFVKIESLGKGLDAGNYELNVSQLATQGKFAAASGLAGSVVITGSNKSLSLSVDGTAIGIDLTEGTYTPAQLAAELQTRINSHSSLTAKSSKVEVSLDASNQLVISSQKYGDESKVNVASAHADLGLTGGTATDGVDAAGTLNGIALKGDGQKLYTDAGFKVTVSGGSTGSRGAVEVSQGFAYQLDQTIAKMVDGKGAIGVKLESLNKSIRSVQDQQQRFELRMGIIEKRYRAEFVALDGLLTSMQSQSNALSQQLAALPGLSSS</sequence>
<feature type="domain" description="Flagellar hook-associated protein 2 C-terminal" evidence="7">
    <location>
        <begin position="251"/>
        <end position="418"/>
    </location>
</feature>
<organism evidence="8 9">
    <name type="scientific">Chitinilyticum piscinae</name>
    <dbReference type="NCBI Taxonomy" id="2866724"/>
    <lineage>
        <taxon>Bacteria</taxon>
        <taxon>Pseudomonadati</taxon>
        <taxon>Pseudomonadota</taxon>
        <taxon>Betaproteobacteria</taxon>
        <taxon>Neisseriales</taxon>
        <taxon>Chitinibacteraceae</taxon>
        <taxon>Chitinilyticum</taxon>
    </lineage>
</organism>
<protein>
    <recommendedName>
        <fullName evidence="5">Flagellar hook-associated protein 2</fullName>
        <shortName evidence="5">HAP2</shortName>
    </recommendedName>
    <alternativeName>
        <fullName evidence="5">Flagellar cap protein</fullName>
    </alternativeName>
</protein>
<dbReference type="InterPro" id="IPR010810">
    <property type="entry name" value="Flagellin_hook_IN_motif"/>
</dbReference>
<gene>
    <name evidence="8" type="primary">fliD</name>
    <name evidence="8" type="ORF">INR99_05620</name>
</gene>
<evidence type="ECO:0000256" key="4">
    <source>
        <dbReference type="ARBA" id="ARBA00023143"/>
    </source>
</evidence>
<keyword evidence="9" id="KW-1185">Reference proteome</keyword>
<evidence type="ECO:0000313" key="8">
    <source>
        <dbReference type="EMBL" id="MBE9608825.1"/>
    </source>
</evidence>
<reference evidence="8 9" key="1">
    <citation type="submission" date="2020-10" db="EMBL/GenBank/DDBJ databases">
        <title>The genome sequence of Chitinilyticum litopenaei 4Y14.</title>
        <authorList>
            <person name="Liu Y."/>
        </authorList>
    </citation>
    <scope>NUCLEOTIDE SEQUENCE [LARGE SCALE GENOMIC DNA]</scope>
    <source>
        <strain evidence="8 9">4Y14</strain>
    </source>
</reference>
<comment type="subcellular location">
    <subcellularLocation>
        <location evidence="5">Secreted</location>
    </subcellularLocation>
    <subcellularLocation>
        <location evidence="5">Bacterial flagellum</location>
    </subcellularLocation>
</comment>
<evidence type="ECO:0000256" key="1">
    <source>
        <dbReference type="ARBA" id="ARBA00009764"/>
    </source>
</evidence>
<keyword evidence="8" id="KW-0966">Cell projection</keyword>
<dbReference type="InterPro" id="IPR040026">
    <property type="entry name" value="FliD"/>
</dbReference>
<accession>A0A8J7FYS0</accession>